<dbReference type="EMBL" id="CP108169">
    <property type="protein sequence ID" value="WTQ73251.1"/>
    <property type="molecule type" value="Genomic_DNA"/>
</dbReference>
<proteinExistence type="predicted"/>
<dbReference type="AlphaFoldDB" id="A0AAU1LPZ5"/>
<gene>
    <name evidence="1" type="ORF">OG222_09195</name>
</gene>
<dbReference type="InterPro" id="IPR043519">
    <property type="entry name" value="NT_sf"/>
</dbReference>
<reference evidence="1" key="1">
    <citation type="submission" date="2022-10" db="EMBL/GenBank/DDBJ databases">
        <title>The complete genomes of actinobacterial strains from the NBC collection.</title>
        <authorList>
            <person name="Joergensen T.S."/>
            <person name="Alvarez Arevalo M."/>
            <person name="Sterndorff E.B."/>
            <person name="Faurdal D."/>
            <person name="Vuksanovic O."/>
            <person name="Mourched A.-S."/>
            <person name="Charusanti P."/>
            <person name="Shaw S."/>
            <person name="Blin K."/>
            <person name="Weber T."/>
        </authorList>
    </citation>
    <scope>NUCLEOTIDE SEQUENCE</scope>
    <source>
        <strain evidence="1">NBC_00148</strain>
    </source>
</reference>
<evidence type="ECO:0008006" key="2">
    <source>
        <dbReference type="Google" id="ProtNLM"/>
    </source>
</evidence>
<name>A0AAU1LPZ5_9ACTN</name>
<protein>
    <recommendedName>
        <fullName evidence="2">Nucleotidyltransferase family protein</fullName>
    </recommendedName>
</protein>
<dbReference type="SUPFAM" id="SSF81301">
    <property type="entry name" value="Nucleotidyltransferase"/>
    <property type="match status" value="1"/>
</dbReference>
<evidence type="ECO:0000313" key="1">
    <source>
        <dbReference type="EMBL" id="WTQ73251.1"/>
    </source>
</evidence>
<accession>A0AAU1LPZ5</accession>
<organism evidence="1">
    <name type="scientific">Streptomyces sp. NBC_00148</name>
    <dbReference type="NCBI Taxonomy" id="2903626"/>
    <lineage>
        <taxon>Bacteria</taxon>
        <taxon>Bacillati</taxon>
        <taxon>Actinomycetota</taxon>
        <taxon>Actinomycetes</taxon>
        <taxon>Kitasatosporales</taxon>
        <taxon>Streptomycetaceae</taxon>
        <taxon>Streptomyces</taxon>
    </lineage>
</organism>
<sequence>MELRQHPFILELLSLHLPPTDYVVAGSGPLLAHGLRRDVSDLDIVARADAWKIALSLAEVRTPPSGHGLMVVLFGGDIEIFDRWLPGARDADELIDSAELIEGIPFCSLSDVREWKMRSNRSKDQRDIELIEEHGNSSQI</sequence>